<evidence type="ECO:0008006" key="4">
    <source>
        <dbReference type="Google" id="ProtNLM"/>
    </source>
</evidence>
<keyword evidence="1" id="KW-0732">Signal</keyword>
<dbReference type="EMBL" id="DXIE01000049">
    <property type="protein sequence ID" value="HIV62906.1"/>
    <property type="molecule type" value="Genomic_DNA"/>
</dbReference>
<dbReference type="Proteomes" id="UP000886808">
    <property type="component" value="Unassembled WGS sequence"/>
</dbReference>
<gene>
    <name evidence="2" type="ORF">H9746_08735</name>
</gene>
<evidence type="ECO:0000313" key="3">
    <source>
        <dbReference type="Proteomes" id="UP000886808"/>
    </source>
</evidence>
<name>A0A9D1PKR9_9FIRM</name>
<dbReference type="AlphaFoldDB" id="A0A9D1PKR9"/>
<protein>
    <recommendedName>
        <fullName evidence="4">MucBP domain-containing protein</fullName>
    </recommendedName>
</protein>
<comment type="caution">
    <text evidence="2">The sequence shown here is derived from an EMBL/GenBank/DDBJ whole genome shotgun (WGS) entry which is preliminary data.</text>
</comment>
<organism evidence="2 3">
    <name type="scientific">Candidatus Butyricicoccus avistercoris</name>
    <dbReference type="NCBI Taxonomy" id="2838518"/>
    <lineage>
        <taxon>Bacteria</taxon>
        <taxon>Bacillati</taxon>
        <taxon>Bacillota</taxon>
        <taxon>Clostridia</taxon>
        <taxon>Eubacteriales</taxon>
        <taxon>Butyricicoccaceae</taxon>
        <taxon>Butyricicoccus</taxon>
    </lineage>
</organism>
<accession>A0A9D1PKR9</accession>
<sequence length="504" mass="54853">MGALRKLQSRVVSFLLALAIVFSNISQVNAATDINSGGSSGIGGSASSDTNWNSGRSFIRVTMLFAENGNWKDGKVTQIGRTIDMCNPDAGPSQAVTYVSNFSGTTRAPGFAITANTATAYNSGEPLNMGNYGYTAWKDYRPAGVINGTPFPILVGDRANGVDPKSYFEMDGVLNEVIYSTQAAMGINQGNIQVDDVKNGVYKDSRGNSRYGQYIILLESGIYVLLNGQYAATTTREALLLKERGSNISSYIASPYMNIANGLYILKPWYMLRLDGSWGGNSVSSFWGADKGLLRDKFGVGIVEFKSVEKDPIPVVNYYYDLDEEDFTSVGLKIEYENDEKTGEKTAKVVDSEGNQITTYDLMYEYSEIFARKADNAKKISNTNTEYTAKADDGGYQLVSGYMTNKEVVAGNLDIKNNSLGFYDINGAANITEQLKNHTGIADLSEDKVKEWHTSQNFATTVLSNQAVSGLSKLRHIEQDTDGGLTASFGNGIDSLQAVFLGRY</sequence>
<feature type="signal peptide" evidence="1">
    <location>
        <begin position="1"/>
        <end position="30"/>
    </location>
</feature>
<reference evidence="2" key="1">
    <citation type="journal article" date="2021" name="PeerJ">
        <title>Extensive microbial diversity within the chicken gut microbiome revealed by metagenomics and culture.</title>
        <authorList>
            <person name="Gilroy R."/>
            <person name="Ravi A."/>
            <person name="Getino M."/>
            <person name="Pursley I."/>
            <person name="Horton D.L."/>
            <person name="Alikhan N.F."/>
            <person name="Baker D."/>
            <person name="Gharbi K."/>
            <person name="Hall N."/>
            <person name="Watson M."/>
            <person name="Adriaenssens E.M."/>
            <person name="Foster-Nyarko E."/>
            <person name="Jarju S."/>
            <person name="Secka A."/>
            <person name="Antonio M."/>
            <person name="Oren A."/>
            <person name="Chaudhuri R.R."/>
            <person name="La Ragione R."/>
            <person name="Hildebrand F."/>
            <person name="Pallen M.J."/>
        </authorList>
    </citation>
    <scope>NUCLEOTIDE SEQUENCE</scope>
    <source>
        <strain evidence="2">CHK193-4272</strain>
    </source>
</reference>
<proteinExistence type="predicted"/>
<feature type="chain" id="PRO_5039572187" description="MucBP domain-containing protein" evidence="1">
    <location>
        <begin position="31"/>
        <end position="504"/>
    </location>
</feature>
<evidence type="ECO:0000256" key="1">
    <source>
        <dbReference type="SAM" id="SignalP"/>
    </source>
</evidence>
<evidence type="ECO:0000313" key="2">
    <source>
        <dbReference type="EMBL" id="HIV62906.1"/>
    </source>
</evidence>
<reference evidence="2" key="2">
    <citation type="submission" date="2021-04" db="EMBL/GenBank/DDBJ databases">
        <authorList>
            <person name="Gilroy R."/>
        </authorList>
    </citation>
    <scope>NUCLEOTIDE SEQUENCE</scope>
    <source>
        <strain evidence="2">CHK193-4272</strain>
    </source>
</reference>